<protein>
    <recommendedName>
        <fullName evidence="4">RNA polymerase II-associated protein 3</fullName>
    </recommendedName>
</protein>
<evidence type="ECO:0000256" key="6">
    <source>
        <dbReference type="SAM" id="MobiDB-lite"/>
    </source>
</evidence>
<dbReference type="STRING" id="670386.D3B3R2"/>
<proteinExistence type="inferred from homology"/>
<dbReference type="AlphaFoldDB" id="D3B3R2"/>
<feature type="repeat" description="TPR" evidence="5">
    <location>
        <begin position="64"/>
        <end position="97"/>
    </location>
</feature>
<dbReference type="Pfam" id="PF13877">
    <property type="entry name" value="RPAP3_C"/>
    <property type="match status" value="1"/>
</dbReference>
<dbReference type="Gene3D" id="1.25.40.10">
    <property type="entry name" value="Tetratricopeptide repeat domain"/>
    <property type="match status" value="1"/>
</dbReference>
<evidence type="ECO:0000313" key="9">
    <source>
        <dbReference type="Proteomes" id="UP000001396"/>
    </source>
</evidence>
<dbReference type="GO" id="GO:0101031">
    <property type="term" value="C:protein folding chaperone complex"/>
    <property type="evidence" value="ECO:0007669"/>
    <property type="project" value="TreeGrafter"/>
</dbReference>
<reference evidence="8 9" key="1">
    <citation type="journal article" date="2011" name="Genome Res.">
        <title>Phylogeny-wide analysis of social amoeba genomes highlights ancient origins for complex intercellular communication.</title>
        <authorList>
            <person name="Heidel A.J."/>
            <person name="Lawal H.M."/>
            <person name="Felder M."/>
            <person name="Schilde C."/>
            <person name="Helps N.R."/>
            <person name="Tunggal B."/>
            <person name="Rivero F."/>
            <person name="John U."/>
            <person name="Schleicher M."/>
            <person name="Eichinger L."/>
            <person name="Platzer M."/>
            <person name="Noegel A.A."/>
            <person name="Schaap P."/>
            <person name="Gloeckner G."/>
        </authorList>
    </citation>
    <scope>NUCLEOTIDE SEQUENCE [LARGE SCALE GENOMIC DNA]</scope>
    <source>
        <strain evidence="9">ATCC 26659 / Pp 5 / PN500</strain>
    </source>
</reference>
<dbReference type="InParanoid" id="D3B3R2"/>
<name>D3B3R2_HETP5</name>
<feature type="compositionally biased region" description="Low complexity" evidence="6">
    <location>
        <begin position="198"/>
        <end position="236"/>
    </location>
</feature>
<dbReference type="GeneID" id="31358553"/>
<dbReference type="PROSITE" id="PS50293">
    <property type="entry name" value="TPR_REGION"/>
    <property type="match status" value="1"/>
</dbReference>
<feature type="repeat" description="TPR" evidence="5">
    <location>
        <begin position="132"/>
        <end position="165"/>
    </location>
</feature>
<dbReference type="Pfam" id="PF13181">
    <property type="entry name" value="TPR_8"/>
    <property type="match status" value="1"/>
</dbReference>
<organism evidence="8 9">
    <name type="scientific">Heterostelium pallidum (strain ATCC 26659 / Pp 5 / PN500)</name>
    <name type="common">Cellular slime mold</name>
    <name type="synonym">Polysphondylium pallidum</name>
    <dbReference type="NCBI Taxonomy" id="670386"/>
    <lineage>
        <taxon>Eukaryota</taxon>
        <taxon>Amoebozoa</taxon>
        <taxon>Evosea</taxon>
        <taxon>Eumycetozoa</taxon>
        <taxon>Dictyostelia</taxon>
        <taxon>Acytosteliales</taxon>
        <taxon>Acytosteliaceae</taxon>
        <taxon>Heterostelium</taxon>
    </lineage>
</organism>
<gene>
    <name evidence="8" type="primary">sugt1</name>
    <name evidence="8" type="ORF">PPL_03030</name>
</gene>
<dbReference type="InterPro" id="IPR025986">
    <property type="entry name" value="RPAP3-like_C"/>
</dbReference>
<dbReference type="OMA" id="CVHMNTG"/>
<evidence type="ECO:0000256" key="1">
    <source>
        <dbReference type="ARBA" id="ARBA00022737"/>
    </source>
</evidence>
<evidence type="ECO:0000256" key="3">
    <source>
        <dbReference type="ARBA" id="ARBA00038275"/>
    </source>
</evidence>
<dbReference type="RefSeq" id="XP_020436077.1">
    <property type="nucleotide sequence ID" value="XM_020574005.1"/>
</dbReference>
<dbReference type="SUPFAM" id="SSF48452">
    <property type="entry name" value="TPR-like"/>
    <property type="match status" value="1"/>
</dbReference>
<dbReference type="InterPro" id="IPR011990">
    <property type="entry name" value="TPR-like_helical_dom_sf"/>
</dbReference>
<keyword evidence="2 5" id="KW-0802">TPR repeat</keyword>
<keyword evidence="1" id="KW-0677">Repeat</keyword>
<dbReference type="InterPro" id="IPR019734">
    <property type="entry name" value="TPR_rpt"/>
</dbReference>
<sequence length="441" mass="49691">MTDKSNQNNLKSNVAKEYLKSLKVWQTNVDAVDQKIIESKRIKAASTPITNTSSSKIFDASAESLRYKDLGNDQFKVGHYKEAVEYYTLAIQLDNSNAILFANRAMSYLKLKNYSQVVADCNISINLDRTYIKAYHRRGQAYKELKKYKEALDDFNTVLKQDPKSNEAANEVVVIKKLLQQQTVAESIVSNEKKSNVATTPSASATSTSPSIETLPVKTTQPTTPTVTQPTTEPPVKTRARVVEIEDDDDHEMIVDTTKPKATTNTTVTTETTKPTTTITPIAAETTKPTTTNATTPKSSSNSLQERLARLANMKPTLPKTAPRNSFEFEKFYNSIQNDSNLFYNYFKLIEPEKLPNILNDILSPSLFSSIIVILENNYLVNKEYDLIYRILESLTKMNRLSINLQSLSFMEKESINILLKSLNDTIGKDKVDQLKSKFIF</sequence>
<dbReference type="SMART" id="SM00028">
    <property type="entry name" value="TPR"/>
    <property type="match status" value="3"/>
</dbReference>
<accession>D3B3R2</accession>
<dbReference type="InterPro" id="IPR051966">
    <property type="entry name" value="RPAP3"/>
</dbReference>
<dbReference type="PROSITE" id="PS50005">
    <property type="entry name" value="TPR"/>
    <property type="match status" value="2"/>
</dbReference>
<evidence type="ECO:0000256" key="5">
    <source>
        <dbReference type="PROSITE-ProRule" id="PRU00339"/>
    </source>
</evidence>
<keyword evidence="9" id="KW-1185">Reference proteome</keyword>
<dbReference type="Proteomes" id="UP000001396">
    <property type="component" value="Unassembled WGS sequence"/>
</dbReference>
<evidence type="ECO:0000256" key="4">
    <source>
        <dbReference type="ARBA" id="ARBA00040133"/>
    </source>
</evidence>
<evidence type="ECO:0000256" key="2">
    <source>
        <dbReference type="ARBA" id="ARBA00022803"/>
    </source>
</evidence>
<comment type="similarity">
    <text evidence="3">Belongs to the RPAP3 family.</text>
</comment>
<feature type="region of interest" description="Disordered" evidence="6">
    <location>
        <begin position="190"/>
        <end position="236"/>
    </location>
</feature>
<dbReference type="EMBL" id="ADBJ01000010">
    <property type="protein sequence ID" value="EFA83960.1"/>
    <property type="molecule type" value="Genomic_DNA"/>
</dbReference>
<evidence type="ECO:0000259" key="7">
    <source>
        <dbReference type="Pfam" id="PF13877"/>
    </source>
</evidence>
<evidence type="ECO:0000313" key="8">
    <source>
        <dbReference type="EMBL" id="EFA83960.1"/>
    </source>
</evidence>
<dbReference type="PANTHER" id="PTHR46423">
    <property type="entry name" value="RNA POLYMERASE II-ASSOCIATED PROTEIN 3"/>
    <property type="match status" value="1"/>
</dbReference>
<feature type="domain" description="RNA-polymerase II-associated protein 3-like C-terminal" evidence="7">
    <location>
        <begin position="322"/>
        <end position="413"/>
    </location>
</feature>
<dbReference type="Pfam" id="PF00515">
    <property type="entry name" value="TPR_1"/>
    <property type="match status" value="1"/>
</dbReference>
<comment type="caution">
    <text evidence="8">The sequence shown here is derived from an EMBL/GenBank/DDBJ whole genome shotgun (WGS) entry which is preliminary data.</text>
</comment>
<dbReference type="PANTHER" id="PTHR46423:SF1">
    <property type="entry name" value="RNA POLYMERASE II-ASSOCIATED PROTEIN 3"/>
    <property type="match status" value="1"/>
</dbReference>